<keyword evidence="2" id="KW-1003">Cell membrane</keyword>
<feature type="domain" description="Membrane transport protein MMPL" evidence="7">
    <location>
        <begin position="202"/>
        <end position="327"/>
    </location>
</feature>
<dbReference type="InterPro" id="IPR050545">
    <property type="entry name" value="Mycobact_MmpL"/>
</dbReference>
<feature type="transmembrane region" description="Helical" evidence="6">
    <location>
        <begin position="694"/>
        <end position="714"/>
    </location>
</feature>
<evidence type="ECO:0000256" key="3">
    <source>
        <dbReference type="ARBA" id="ARBA00022692"/>
    </source>
</evidence>
<dbReference type="Pfam" id="PF03176">
    <property type="entry name" value="MMPL"/>
    <property type="match status" value="1"/>
</dbReference>
<protein>
    <submittedName>
        <fullName evidence="8">Predicted exporter</fullName>
    </submittedName>
</protein>
<dbReference type="AlphaFoldDB" id="A0A1I3WQG3"/>
<dbReference type="SUPFAM" id="SSF82866">
    <property type="entry name" value="Multidrug efflux transporter AcrB transmembrane domain"/>
    <property type="match status" value="2"/>
</dbReference>
<feature type="transmembrane region" description="Helical" evidence="6">
    <location>
        <begin position="644"/>
        <end position="663"/>
    </location>
</feature>
<feature type="transmembrane region" description="Helical" evidence="6">
    <location>
        <begin position="282"/>
        <end position="305"/>
    </location>
</feature>
<dbReference type="Gene3D" id="1.20.1640.10">
    <property type="entry name" value="Multidrug efflux transporter AcrB transmembrane domain"/>
    <property type="match status" value="2"/>
</dbReference>
<feature type="transmembrane region" description="Helical" evidence="6">
    <location>
        <begin position="311"/>
        <end position="333"/>
    </location>
</feature>
<feature type="transmembrane region" description="Helical" evidence="6">
    <location>
        <begin position="726"/>
        <end position="743"/>
    </location>
</feature>
<dbReference type="Proteomes" id="UP000199445">
    <property type="component" value="Unassembled WGS sequence"/>
</dbReference>
<evidence type="ECO:0000256" key="2">
    <source>
        <dbReference type="ARBA" id="ARBA00022475"/>
    </source>
</evidence>
<dbReference type="InterPro" id="IPR004869">
    <property type="entry name" value="MMPL_dom"/>
</dbReference>
<name>A0A1I3WQG3_9GAMM</name>
<reference evidence="8 9" key="1">
    <citation type="submission" date="2016-10" db="EMBL/GenBank/DDBJ databases">
        <authorList>
            <person name="de Groot N.N."/>
        </authorList>
    </citation>
    <scope>NUCLEOTIDE SEQUENCE [LARGE SCALE GENOMIC DNA]</scope>
    <source>
        <strain evidence="8 9">IBRC-M 10445</strain>
    </source>
</reference>
<accession>A0A1I3WQG3</accession>
<dbReference type="GO" id="GO:0005886">
    <property type="term" value="C:plasma membrane"/>
    <property type="evidence" value="ECO:0007669"/>
    <property type="project" value="UniProtKB-SubCell"/>
</dbReference>
<evidence type="ECO:0000259" key="7">
    <source>
        <dbReference type="Pfam" id="PF03176"/>
    </source>
</evidence>
<sequence length="776" mass="84255">MITNRRIQSLPALFWVLVVALLMLQLVTRVSSGSFDTSILALLPQDKQQPVVEKALRRMDSLVANRVLFLIGGDETDRAALREQADRVAGDLAASDVFDRVSTRPSSGSLSALADVYEPYRYQLLPDPVVQKLAAGEAEQLVSRAARELVNPVGRPRPASAVDDPLNLLGHWLDSLTPAGGFALDEHGLFARDNERHYRVITASFQGDAFDQRTQKRVLEAVAGAEQGLEGSAEVTEILRSGLVFHAAAGAKQAKGELSTIGIGSVLAILLLLLWQFRSLPYVLLPVVSVGVGLLVALSTTLMVFGRVHLVTLAFGASLVGVSVDYAFHYLCYARQRRAWRIGPILPGIGLGLVSSCLAYGAQALTPFPGLQQIAVFSAAGLAGAWLTVVFWLPPLTGYFAKPERPGPLAGWLDKLAGGRLLLLLALVVVAAVAFAGIPRVHFDDRLAALQSSPAELVAQEQTIQALSRNTGSARFLLVEGRSVQQVLEREEQVRKTLDKWVADGRLQSYLAASDLVPSIDRQRRYRALVEASIYQAGLPAQLFDRLGMPEQLAQRSQASFEQRPQAWLTPDKLAQTPVAGVLAVRWLAGDEQESPAALISLGAVASGDVYDELQQLAESLDGVRFVDRVRQTSQLLADYRGTLGQWLALAYGLVLLVLIVRYRWQCWRVILPPALATLMTLGLLSAFGQPLNLFHLLATLLILGIGLDIGIFVRESHGQSHAWEAVTLSAATSLLAFGLLALSETPVLHHYGMTVLPGIALAWLIAFVLQRRTQR</sequence>
<organism evidence="8 9">
    <name type="scientific">Marinobacter persicus</name>
    <dbReference type="NCBI Taxonomy" id="930118"/>
    <lineage>
        <taxon>Bacteria</taxon>
        <taxon>Pseudomonadati</taxon>
        <taxon>Pseudomonadota</taxon>
        <taxon>Gammaproteobacteria</taxon>
        <taxon>Pseudomonadales</taxon>
        <taxon>Marinobacteraceae</taxon>
        <taxon>Marinobacter</taxon>
    </lineage>
</organism>
<keyword evidence="9" id="KW-1185">Reference proteome</keyword>
<feature type="transmembrane region" description="Helical" evidence="6">
    <location>
        <begin position="421"/>
        <end position="438"/>
    </location>
</feature>
<comment type="subcellular location">
    <subcellularLocation>
        <location evidence="1">Cell membrane</location>
        <topology evidence="1">Multi-pass membrane protein</topology>
    </subcellularLocation>
</comment>
<gene>
    <name evidence="8" type="ORF">SAMN05216429_11058</name>
</gene>
<dbReference type="PANTHER" id="PTHR33406:SF13">
    <property type="entry name" value="MEMBRANE PROTEIN YDFJ"/>
    <property type="match status" value="1"/>
</dbReference>
<feature type="transmembrane region" description="Helical" evidence="6">
    <location>
        <begin position="258"/>
        <end position="275"/>
    </location>
</feature>
<evidence type="ECO:0000256" key="1">
    <source>
        <dbReference type="ARBA" id="ARBA00004651"/>
    </source>
</evidence>
<keyword evidence="4 6" id="KW-1133">Transmembrane helix</keyword>
<feature type="transmembrane region" description="Helical" evidence="6">
    <location>
        <begin position="345"/>
        <end position="362"/>
    </location>
</feature>
<evidence type="ECO:0000256" key="5">
    <source>
        <dbReference type="ARBA" id="ARBA00023136"/>
    </source>
</evidence>
<keyword evidence="5 6" id="KW-0472">Membrane</keyword>
<feature type="transmembrane region" description="Helical" evidence="6">
    <location>
        <begin position="670"/>
        <end position="688"/>
    </location>
</feature>
<evidence type="ECO:0000313" key="8">
    <source>
        <dbReference type="EMBL" id="SFK09077.1"/>
    </source>
</evidence>
<keyword evidence="3 6" id="KW-0812">Transmembrane</keyword>
<dbReference type="PANTHER" id="PTHR33406">
    <property type="entry name" value="MEMBRANE PROTEIN MJ1562-RELATED"/>
    <property type="match status" value="1"/>
</dbReference>
<feature type="transmembrane region" description="Helical" evidence="6">
    <location>
        <begin position="749"/>
        <end position="770"/>
    </location>
</feature>
<feature type="transmembrane region" description="Helical" evidence="6">
    <location>
        <begin position="374"/>
        <end position="400"/>
    </location>
</feature>
<dbReference type="EMBL" id="FOSC01000010">
    <property type="protein sequence ID" value="SFK09077.1"/>
    <property type="molecule type" value="Genomic_DNA"/>
</dbReference>
<evidence type="ECO:0000256" key="6">
    <source>
        <dbReference type="SAM" id="Phobius"/>
    </source>
</evidence>
<proteinExistence type="predicted"/>
<evidence type="ECO:0000313" key="9">
    <source>
        <dbReference type="Proteomes" id="UP000199445"/>
    </source>
</evidence>
<evidence type="ECO:0000256" key="4">
    <source>
        <dbReference type="ARBA" id="ARBA00022989"/>
    </source>
</evidence>